<dbReference type="InterPro" id="IPR006926">
    <property type="entry name" value="Vps16_N"/>
</dbReference>
<dbReference type="InterPro" id="IPR016534">
    <property type="entry name" value="VPS16"/>
</dbReference>
<feature type="domain" description="Vps16 N-terminal" evidence="3">
    <location>
        <begin position="21"/>
        <end position="252"/>
    </location>
</feature>
<evidence type="ECO:0000313" key="5">
    <source>
        <dbReference type="Proteomes" id="UP000886595"/>
    </source>
</evidence>
<dbReference type="EMBL" id="JAAMPC010000001">
    <property type="protein sequence ID" value="KAG2332554.1"/>
    <property type="molecule type" value="Genomic_DNA"/>
</dbReference>
<name>A0A8X7WMQ4_BRACI</name>
<sequence length="692" mass="77257">MLQPTCLAVREPQYTMSGNVEVLVAVGDEIFVVDEDEAQTIRFDEPSGEDSEVQNDDYGNLIGPVQKMIVSPNGKFLTLFTHDGRIVVVGMESKQIAIDYSCESALPPQQMAWCGMDSVLLYWDEDLMMVGPLGDPVHYFYDEPVILIPECDGVRILSNTSLEFLQRVPDSTESIFKIGSTSPAALLYDALDHFDRRSAKADENLRLIRSSLSEAVESCIDAAGHEFDVTRQRALLRAASYGQAFSSNFQRDRVQETCRTLRVLNAVRDPDIGIPLSIQQYKLLTPVVLISRLINAHSHLLALRISEYLGMNKTGSGDNALGGAKITASPSTPDAHLLEILLDKLQLCRGISYAAVATHADNCGRRKLAAMLVEHEPRPPKQVHLSKITTSCSGSSLLSIGEEDTALVKATESGDTDLVYLVIFHIWQKRPPLEFFAMIQGRVLARDLFVAYSRCHKQEFLKDFFLSTGQIHEVAFLLWKESWDMGKNPMASKGSPLHGPRIKLIEKASNLFSQTKEHTFESKAAEEHAKLLRIQHELEASTKQAIFVDSSINDTIRTCIVLRNNRAAAKVKSEFKVSDKRWYWLKTFALATIKDWEALEKFSKEKRPPTGFRPFVEACIDADEKAEALKYIPKLSDLVERGEAYARIGMAKEAADAAAQANDGGELLERFRKTFSQNAIFDTLKMPFQGVS</sequence>
<dbReference type="SUPFAM" id="SSF51004">
    <property type="entry name" value="C-terminal (heme d1) domain of cytochrome cd1-nitrite reductase"/>
    <property type="match status" value="1"/>
</dbReference>
<dbReference type="PIRSF" id="PIRSF007949">
    <property type="entry name" value="VPS16"/>
    <property type="match status" value="1"/>
</dbReference>
<dbReference type="InterPro" id="IPR011048">
    <property type="entry name" value="Haem_d1_sf"/>
</dbReference>
<feature type="domain" description="Vps16 C-terminal" evidence="2">
    <location>
        <begin position="351"/>
        <end position="669"/>
    </location>
</feature>
<dbReference type="InterPro" id="IPR006925">
    <property type="entry name" value="Vps16_C"/>
</dbReference>
<accession>A0A8X7WMQ4</accession>
<comment type="caution">
    <text evidence="4">The sequence shown here is derived from an EMBL/GenBank/DDBJ whole genome shotgun (WGS) entry which is preliminary data.</text>
</comment>
<dbReference type="Pfam" id="PF04840">
    <property type="entry name" value="Vps16_C"/>
    <property type="match status" value="1"/>
</dbReference>
<dbReference type="AlphaFoldDB" id="A0A8X7WMQ4"/>
<dbReference type="GO" id="GO:0016197">
    <property type="term" value="P:endosomal transport"/>
    <property type="evidence" value="ECO:0007669"/>
    <property type="project" value="TreeGrafter"/>
</dbReference>
<evidence type="ECO:0000259" key="2">
    <source>
        <dbReference type="Pfam" id="PF04840"/>
    </source>
</evidence>
<evidence type="ECO:0008006" key="6">
    <source>
        <dbReference type="Google" id="ProtNLM"/>
    </source>
</evidence>
<dbReference type="GO" id="GO:0030897">
    <property type="term" value="C:HOPS complex"/>
    <property type="evidence" value="ECO:0007669"/>
    <property type="project" value="TreeGrafter"/>
</dbReference>
<dbReference type="GO" id="GO:0005765">
    <property type="term" value="C:lysosomal membrane"/>
    <property type="evidence" value="ECO:0007669"/>
    <property type="project" value="TreeGrafter"/>
</dbReference>
<dbReference type="Pfam" id="PF04841">
    <property type="entry name" value="Vps16_N"/>
    <property type="match status" value="1"/>
</dbReference>
<evidence type="ECO:0000313" key="4">
    <source>
        <dbReference type="EMBL" id="KAG2332554.1"/>
    </source>
</evidence>
<dbReference type="GO" id="GO:0005768">
    <property type="term" value="C:endosome"/>
    <property type="evidence" value="ECO:0007669"/>
    <property type="project" value="TreeGrafter"/>
</dbReference>
<dbReference type="PANTHER" id="PTHR12811">
    <property type="entry name" value="VACUOLAR PROTEIN SORTING VPS16"/>
    <property type="match status" value="1"/>
</dbReference>
<keyword evidence="5" id="KW-1185">Reference proteome</keyword>
<evidence type="ECO:0000256" key="1">
    <source>
        <dbReference type="ARBA" id="ARBA00009250"/>
    </source>
</evidence>
<proteinExistence type="inferred from homology"/>
<dbReference type="OrthoDB" id="1792at2759"/>
<dbReference type="GO" id="GO:0042144">
    <property type="term" value="P:vacuole fusion, non-autophagic"/>
    <property type="evidence" value="ECO:0007669"/>
    <property type="project" value="TreeGrafter"/>
</dbReference>
<gene>
    <name evidence="4" type="ORF">Bca52824_003734</name>
</gene>
<reference evidence="4 5" key="1">
    <citation type="submission" date="2020-02" db="EMBL/GenBank/DDBJ databases">
        <authorList>
            <person name="Ma Q."/>
            <person name="Huang Y."/>
            <person name="Song X."/>
            <person name="Pei D."/>
        </authorList>
    </citation>
    <scope>NUCLEOTIDE SEQUENCE [LARGE SCALE GENOMIC DNA]</scope>
    <source>
        <strain evidence="4">Sxm20200214</strain>
        <tissue evidence="4">Leaf</tissue>
    </source>
</reference>
<dbReference type="PANTHER" id="PTHR12811:SF0">
    <property type="entry name" value="VACUOLAR PROTEIN SORTING-ASSOCIATED PROTEIN 16 HOMOLOG"/>
    <property type="match status" value="1"/>
</dbReference>
<dbReference type="FunFam" id="1.10.150.780:FF:000001">
    <property type="entry name" value="Vacuolar protein sorting-associated protein 16 homolog"/>
    <property type="match status" value="1"/>
</dbReference>
<dbReference type="InterPro" id="IPR038132">
    <property type="entry name" value="Vps16_C_sf"/>
</dbReference>
<evidence type="ECO:0000259" key="3">
    <source>
        <dbReference type="Pfam" id="PF04841"/>
    </source>
</evidence>
<dbReference type="Gene3D" id="1.10.150.780">
    <property type="entry name" value="Vps16, C-terminal region"/>
    <property type="match status" value="1"/>
</dbReference>
<dbReference type="GO" id="GO:0006886">
    <property type="term" value="P:intracellular protein transport"/>
    <property type="evidence" value="ECO:0007669"/>
    <property type="project" value="InterPro"/>
</dbReference>
<comment type="similarity">
    <text evidence="1">Belongs to the VPS16 family.</text>
</comment>
<protein>
    <recommendedName>
        <fullName evidence="6">Protein VACUOLELESS1</fullName>
    </recommendedName>
</protein>
<dbReference type="Proteomes" id="UP000886595">
    <property type="component" value="Unassembled WGS sequence"/>
</dbReference>
<organism evidence="4 5">
    <name type="scientific">Brassica carinata</name>
    <name type="common">Ethiopian mustard</name>
    <name type="synonym">Abyssinian cabbage</name>
    <dbReference type="NCBI Taxonomy" id="52824"/>
    <lineage>
        <taxon>Eukaryota</taxon>
        <taxon>Viridiplantae</taxon>
        <taxon>Streptophyta</taxon>
        <taxon>Embryophyta</taxon>
        <taxon>Tracheophyta</taxon>
        <taxon>Spermatophyta</taxon>
        <taxon>Magnoliopsida</taxon>
        <taxon>eudicotyledons</taxon>
        <taxon>Gunneridae</taxon>
        <taxon>Pentapetalae</taxon>
        <taxon>rosids</taxon>
        <taxon>malvids</taxon>
        <taxon>Brassicales</taxon>
        <taxon>Brassicaceae</taxon>
        <taxon>Brassiceae</taxon>
        <taxon>Brassica</taxon>
    </lineage>
</organism>
<dbReference type="GO" id="GO:0003779">
    <property type="term" value="F:actin binding"/>
    <property type="evidence" value="ECO:0007669"/>
    <property type="project" value="TreeGrafter"/>
</dbReference>